<feature type="region of interest" description="Disordered" evidence="4">
    <location>
        <begin position="612"/>
        <end position="655"/>
    </location>
</feature>
<evidence type="ECO:0000256" key="4">
    <source>
        <dbReference type="SAM" id="MobiDB-lite"/>
    </source>
</evidence>
<keyword evidence="5" id="KW-0732">Signal</keyword>
<proteinExistence type="predicted"/>
<name>D8PU37_SCHCM</name>
<dbReference type="KEGG" id="scm:SCHCO_02485722"/>
<evidence type="ECO:0000256" key="2">
    <source>
        <dbReference type="PROSITE-ProRule" id="PRU00192"/>
    </source>
</evidence>
<dbReference type="InterPro" id="IPR029498">
    <property type="entry name" value="HeLo_dom"/>
</dbReference>
<feature type="non-terminal residue" evidence="7">
    <location>
        <position position="814"/>
    </location>
</feature>
<dbReference type="eggNOG" id="ENOG502SHSC">
    <property type="taxonomic scope" value="Eukaryota"/>
</dbReference>
<dbReference type="InterPro" id="IPR001452">
    <property type="entry name" value="SH3_domain"/>
</dbReference>
<dbReference type="Proteomes" id="UP000007431">
    <property type="component" value="Unassembled WGS sequence"/>
</dbReference>
<dbReference type="SUPFAM" id="SSF50044">
    <property type="entry name" value="SH3-domain"/>
    <property type="match status" value="1"/>
</dbReference>
<dbReference type="PROSITE" id="PS50002">
    <property type="entry name" value="SH3"/>
    <property type="match status" value="1"/>
</dbReference>
<dbReference type="Gene3D" id="1.20.1270.60">
    <property type="entry name" value="Arfaptin homology (AH) domain/BAR domain"/>
    <property type="match status" value="1"/>
</dbReference>
<dbReference type="AlphaFoldDB" id="D8PU37"/>
<feature type="signal peptide" evidence="5">
    <location>
        <begin position="1"/>
        <end position="15"/>
    </location>
</feature>
<feature type="domain" description="SH3" evidence="6">
    <location>
        <begin position="680"/>
        <end position="746"/>
    </location>
</feature>
<keyword evidence="3" id="KW-0175">Coiled coil</keyword>
<dbReference type="InterPro" id="IPR038305">
    <property type="entry name" value="HeLo_sf"/>
</dbReference>
<dbReference type="HOGENOM" id="CLU_346878_0_0_1"/>
<keyword evidence="1 2" id="KW-0728">SH3 domain</keyword>
<dbReference type="VEuPathDB" id="FungiDB:SCHCODRAFT_02485722"/>
<dbReference type="PANTHER" id="PTHR37542">
    <property type="entry name" value="HELO DOMAIN-CONTAINING PROTEIN-RELATED"/>
    <property type="match status" value="1"/>
</dbReference>
<gene>
    <name evidence="7" type="ORF">SCHCODRAFT_106191</name>
</gene>
<dbReference type="InterPro" id="IPR027267">
    <property type="entry name" value="AH/BAR_dom_sf"/>
</dbReference>
<feature type="chain" id="PRO_5012226482" description="SH3 domain-containing protein" evidence="5">
    <location>
        <begin position="16"/>
        <end position="814"/>
    </location>
</feature>
<dbReference type="GeneID" id="9586888"/>
<evidence type="ECO:0000313" key="7">
    <source>
        <dbReference type="EMBL" id="EFJ01379.1"/>
    </source>
</evidence>
<dbReference type="InParanoid" id="D8PU37"/>
<dbReference type="OrthoDB" id="2362444at2759"/>
<dbReference type="InterPro" id="IPR036028">
    <property type="entry name" value="SH3-like_dom_sf"/>
</dbReference>
<dbReference type="Gene3D" id="1.20.120.1020">
    <property type="entry name" value="Prion-inhibition and propagation, HeLo domain"/>
    <property type="match status" value="1"/>
</dbReference>
<dbReference type="Pfam" id="PF14479">
    <property type="entry name" value="HeLo"/>
    <property type="match status" value="1"/>
</dbReference>
<dbReference type="EMBL" id="GL377303">
    <property type="protein sequence ID" value="EFJ01379.1"/>
    <property type="molecule type" value="Genomic_DNA"/>
</dbReference>
<protein>
    <recommendedName>
        <fullName evidence="6">SH3 domain-containing protein</fullName>
    </recommendedName>
</protein>
<sequence>MEVAGLVIGATSILALWETCVQVFDIVVSGQNYGMDSEIARVKLEVERVRLLMWGQAVGLSSVRLPEEGATSPGPCHPRLGRPEVSDAVVRILGCIHHLFKDTDALQCRYGLQRTSGRSSVSAVLDISPENNASSATILESVFKKAYASLQRSSRRNNRITTFRKRAYWAILDKTKFSLLVQEIRAFNDSLSALFPDASIETQDSLRRDIEASDEIASLRLLQQASANDYVELSDTASERVSLLEERASLAESEIPPVRVVFDPETFTIRTIRPAPPERIAPILEASPTERSDEEVYGAEDNTRWHVLFRDERDRGVQALERHVLEAHKVVDWFISFLLVKINTLSLVEHKMQSLAKQFVEPDISILLDGINNEAAAQAPLLESFSACLAAANELKERYVGFQSKFAHLQAETRAKQKADFRLAKAREAYESARYQIATLSRKMKHRDVRGRLRTIQSELSQAHQQLNTAETTLSERTATYDAAARRWEGVWRETCDRGQKLEQDRLNLAKDLGSRCDLQALESYHSLSVFIFSIHTVHDTLALGKAFRARVDVDEEAGNHPPAAPSALYDGPKHDYEYQGTTWYREPNVLAWAKYYDMDGTDPAGAVYFHHVPGVSDGDEHSEASSMHDRRTPSPSREPPPQALRSAPHLPPAYHAQTNERSSFASDNTSVGDEPESPLPAGLYHALFDFQAENSLEQSLAAGDVVNVVEGSGGYGWAVITRADMSDPASEYALVPRAFLLPVQVPSLSDCSRVSQATAEDESGEDVSVPNKLERERLNTLPTTRSVEASGVWTSEGWDAPPSYDLATDIHAM</sequence>
<evidence type="ECO:0000313" key="8">
    <source>
        <dbReference type="Proteomes" id="UP000007431"/>
    </source>
</evidence>
<keyword evidence="8" id="KW-1185">Reference proteome</keyword>
<organism evidence="8">
    <name type="scientific">Schizophyllum commune (strain H4-8 / FGSC 9210)</name>
    <name type="common">Split gill fungus</name>
    <dbReference type="NCBI Taxonomy" id="578458"/>
    <lineage>
        <taxon>Eukaryota</taxon>
        <taxon>Fungi</taxon>
        <taxon>Dikarya</taxon>
        <taxon>Basidiomycota</taxon>
        <taxon>Agaricomycotina</taxon>
        <taxon>Agaricomycetes</taxon>
        <taxon>Agaricomycetidae</taxon>
        <taxon>Agaricales</taxon>
        <taxon>Schizophyllaceae</taxon>
        <taxon>Schizophyllum</taxon>
    </lineage>
</organism>
<evidence type="ECO:0000259" key="6">
    <source>
        <dbReference type="PROSITE" id="PS50002"/>
    </source>
</evidence>
<reference evidence="7 8" key="1">
    <citation type="journal article" date="2010" name="Nat. Biotechnol.">
        <title>Genome sequence of the model mushroom Schizophyllum commune.</title>
        <authorList>
            <person name="Ohm R.A."/>
            <person name="de Jong J.F."/>
            <person name="Lugones L.G."/>
            <person name="Aerts A."/>
            <person name="Kothe E."/>
            <person name="Stajich J.E."/>
            <person name="de Vries R.P."/>
            <person name="Record E."/>
            <person name="Levasseur A."/>
            <person name="Baker S.E."/>
            <person name="Bartholomew K.A."/>
            <person name="Coutinho P.M."/>
            <person name="Erdmann S."/>
            <person name="Fowler T.J."/>
            <person name="Gathman A.C."/>
            <person name="Lombard V."/>
            <person name="Henrissat B."/>
            <person name="Knabe N."/>
            <person name="Kuees U."/>
            <person name="Lilly W.W."/>
            <person name="Lindquist E."/>
            <person name="Lucas S."/>
            <person name="Magnuson J.K."/>
            <person name="Piumi F."/>
            <person name="Raudaskoski M."/>
            <person name="Salamov A."/>
            <person name="Schmutz J."/>
            <person name="Schwarze F.W.M.R."/>
            <person name="vanKuyk P.A."/>
            <person name="Horton J.S."/>
            <person name="Grigoriev I.V."/>
            <person name="Woesten H.A.B."/>
        </authorList>
    </citation>
    <scope>NUCLEOTIDE SEQUENCE [LARGE SCALE GENOMIC DNA]</scope>
    <source>
        <strain evidence="8">H4-8 / FGSC 9210</strain>
    </source>
</reference>
<evidence type="ECO:0000256" key="1">
    <source>
        <dbReference type="ARBA" id="ARBA00022443"/>
    </source>
</evidence>
<feature type="coiled-coil region" evidence="3">
    <location>
        <begin position="392"/>
        <end position="473"/>
    </location>
</feature>
<evidence type="ECO:0000256" key="5">
    <source>
        <dbReference type="SAM" id="SignalP"/>
    </source>
</evidence>
<dbReference type="RefSeq" id="XP_003036281.1">
    <property type="nucleotide sequence ID" value="XM_003036235.1"/>
</dbReference>
<feature type="compositionally biased region" description="Basic and acidic residues" evidence="4">
    <location>
        <begin position="619"/>
        <end position="633"/>
    </location>
</feature>
<evidence type="ECO:0000256" key="3">
    <source>
        <dbReference type="SAM" id="Coils"/>
    </source>
</evidence>
<accession>D8PU37</accession>